<proteinExistence type="predicted"/>
<sequence>MSTNKLSPAGRRVTDLPEVKRRRRLENLLYTRKPVAHLVAEYRSHGLDEHIELYFLQLEVEQVLADEFPDAYEDHVGDWDDEEVGAEHHPMVTAATCSLCHAIALHNGGDSGSPLAA</sequence>
<dbReference type="STRING" id="402596.SAMN04489844_0250"/>
<reference evidence="2" key="1">
    <citation type="submission" date="2016-10" db="EMBL/GenBank/DDBJ databases">
        <authorList>
            <person name="Varghese N."/>
            <person name="Submissions S."/>
        </authorList>
    </citation>
    <scope>NUCLEOTIDE SEQUENCE [LARGE SCALE GENOMIC DNA]</scope>
    <source>
        <strain evidence="2">DSM 22017</strain>
    </source>
</reference>
<dbReference type="EMBL" id="FNRT01000002">
    <property type="protein sequence ID" value="SEB48490.1"/>
    <property type="molecule type" value="Genomic_DNA"/>
</dbReference>
<dbReference type="AlphaFoldDB" id="A0A1H4JQA0"/>
<evidence type="ECO:0000313" key="1">
    <source>
        <dbReference type="EMBL" id="SEB48490.1"/>
    </source>
</evidence>
<dbReference type="Proteomes" id="UP000198742">
    <property type="component" value="Unassembled WGS sequence"/>
</dbReference>
<dbReference type="OrthoDB" id="3783881at2"/>
<organism evidence="1 2">
    <name type="scientific">Nocardioides exalbidus</name>
    <dbReference type="NCBI Taxonomy" id="402596"/>
    <lineage>
        <taxon>Bacteria</taxon>
        <taxon>Bacillati</taxon>
        <taxon>Actinomycetota</taxon>
        <taxon>Actinomycetes</taxon>
        <taxon>Propionibacteriales</taxon>
        <taxon>Nocardioidaceae</taxon>
        <taxon>Nocardioides</taxon>
    </lineage>
</organism>
<evidence type="ECO:0000313" key="2">
    <source>
        <dbReference type="Proteomes" id="UP000198742"/>
    </source>
</evidence>
<dbReference type="RefSeq" id="WP_139306429.1">
    <property type="nucleotide sequence ID" value="NZ_FNRT01000002.1"/>
</dbReference>
<keyword evidence="2" id="KW-1185">Reference proteome</keyword>
<gene>
    <name evidence="1" type="ORF">SAMN04489844_0250</name>
</gene>
<accession>A0A1H4JQA0</accession>
<protein>
    <submittedName>
        <fullName evidence="1">Uncharacterized protein</fullName>
    </submittedName>
</protein>
<name>A0A1H4JQA0_9ACTN</name>